<evidence type="ECO:0000313" key="2">
    <source>
        <dbReference type="Proteomes" id="UP000003157"/>
    </source>
</evidence>
<dbReference type="GeneID" id="78231466"/>
<dbReference type="RefSeq" id="WP_008790353.1">
    <property type="nucleotide sequence ID" value="NZ_AKCB01000004.1"/>
</dbReference>
<dbReference type="Proteomes" id="UP000003157">
    <property type="component" value="Unassembled WGS sequence"/>
</dbReference>
<evidence type="ECO:0000313" key="1">
    <source>
        <dbReference type="EMBL" id="EFW03580.1"/>
    </source>
</evidence>
<gene>
    <name evidence="1" type="ORF">HMPREF9488_03271</name>
</gene>
<protein>
    <submittedName>
        <fullName evidence="1">Uncharacterized protein</fullName>
    </submittedName>
</protein>
<proteinExistence type="predicted"/>
<organism evidence="1 2">
    <name type="scientific">Coprobacillus cateniformis</name>
    <dbReference type="NCBI Taxonomy" id="100884"/>
    <lineage>
        <taxon>Bacteria</taxon>
        <taxon>Bacillati</taxon>
        <taxon>Bacillota</taxon>
        <taxon>Erysipelotrichia</taxon>
        <taxon>Erysipelotrichales</taxon>
        <taxon>Coprobacillaceae</taxon>
        <taxon>Coprobacillus</taxon>
    </lineage>
</organism>
<keyword evidence="2" id="KW-1185">Reference proteome</keyword>
<comment type="caution">
    <text evidence="1">The sequence shown here is derived from an EMBL/GenBank/DDBJ whole genome shotgun (WGS) entry which is preliminary data.</text>
</comment>
<dbReference type="STRING" id="100884.GCA_000269565_03719"/>
<dbReference type="AlphaFoldDB" id="E7GEX9"/>
<name>E7GEX9_9FIRM</name>
<dbReference type="EMBL" id="ADKX01000046">
    <property type="protein sequence ID" value="EFW03580.1"/>
    <property type="molecule type" value="Genomic_DNA"/>
</dbReference>
<reference evidence="1 2" key="1">
    <citation type="submission" date="2010-12" db="EMBL/GenBank/DDBJ databases">
        <title>The Genome Sequence of Coprobacillus sp. strain 29_1.</title>
        <authorList>
            <consortium name="The Broad Institute Genome Sequencing Platform"/>
            <person name="Earl A."/>
            <person name="Ward D."/>
            <person name="Feldgarden M."/>
            <person name="Gevers D."/>
            <person name="Daigneault M."/>
            <person name="Sibley C.D."/>
            <person name="White A."/>
            <person name="Strauss J."/>
            <person name="Allen-Vercoe E."/>
            <person name="Young S.K."/>
            <person name="Zeng Q."/>
            <person name="Gargeya S."/>
            <person name="Fitzgerald M."/>
            <person name="Haas B."/>
            <person name="Abouelleil A."/>
            <person name="Alvarado L."/>
            <person name="Arachchi H.M."/>
            <person name="Berlin A."/>
            <person name="Brown A."/>
            <person name="Chapman S.B."/>
            <person name="Chen Z."/>
            <person name="Dunbar C."/>
            <person name="Freedman E."/>
            <person name="Gearin G."/>
            <person name="Gellesch M."/>
            <person name="Goldberg J."/>
            <person name="Griggs A."/>
            <person name="Gujja S."/>
            <person name="Heilman E."/>
            <person name="Heiman D."/>
            <person name="Howarth C."/>
            <person name="Larson L."/>
            <person name="Lui A."/>
            <person name="MacDonald P.J.P."/>
            <person name="Mehta T."/>
            <person name="Montmayeur A."/>
            <person name="Murphy C."/>
            <person name="Neiman D."/>
            <person name="Pearson M."/>
            <person name="Priest M."/>
            <person name="Roberts A."/>
            <person name="Saif S."/>
            <person name="Shea T."/>
            <person name="Shenoy N."/>
            <person name="Sisk P."/>
            <person name="Stolte C."/>
            <person name="Sykes S."/>
            <person name="White J."/>
            <person name="Yandava C."/>
            <person name="Nusbaum C."/>
            <person name="Birren B."/>
        </authorList>
    </citation>
    <scope>NUCLEOTIDE SEQUENCE [LARGE SCALE GENOMIC DNA]</scope>
    <source>
        <strain evidence="1 2">29_1</strain>
    </source>
</reference>
<dbReference type="HOGENOM" id="CLU_2600039_0_0_9"/>
<accession>E7GEX9</accession>
<sequence>MNKIVYAYYHSIYNRGKINIKSICKVDLDKQEVFDIEGGELPQGIISLDEEYVVMLNGEKKEVVIHKEDMTDKSLLLGF</sequence>